<keyword evidence="1" id="KW-1133">Transmembrane helix</keyword>
<dbReference type="EMBL" id="RDSM01000001">
    <property type="protein sequence ID" value="RXH57752.1"/>
    <property type="molecule type" value="Genomic_DNA"/>
</dbReference>
<comment type="caution">
    <text evidence="2">The sequence shown here is derived from an EMBL/GenBank/DDBJ whole genome shotgun (WGS) entry which is preliminary data.</text>
</comment>
<organism evidence="2 3">
    <name type="scientific">Granulicella sibirica</name>
    <dbReference type="NCBI Taxonomy" id="2479048"/>
    <lineage>
        <taxon>Bacteria</taxon>
        <taxon>Pseudomonadati</taxon>
        <taxon>Acidobacteriota</taxon>
        <taxon>Terriglobia</taxon>
        <taxon>Terriglobales</taxon>
        <taxon>Acidobacteriaceae</taxon>
        <taxon>Granulicella</taxon>
    </lineage>
</organism>
<dbReference type="RefSeq" id="WP_128911872.1">
    <property type="nucleotide sequence ID" value="NZ_RDSM01000001.1"/>
</dbReference>
<accession>A0A4Q0T491</accession>
<proteinExistence type="predicted"/>
<evidence type="ECO:0000313" key="3">
    <source>
        <dbReference type="Proteomes" id="UP000289437"/>
    </source>
</evidence>
<evidence type="ECO:0000256" key="1">
    <source>
        <dbReference type="SAM" id="Phobius"/>
    </source>
</evidence>
<gene>
    <name evidence="2" type="ORF">GRAN_1062</name>
</gene>
<keyword evidence="1" id="KW-0472">Membrane</keyword>
<evidence type="ECO:0000313" key="2">
    <source>
        <dbReference type="EMBL" id="RXH57752.1"/>
    </source>
</evidence>
<dbReference type="Proteomes" id="UP000289437">
    <property type="component" value="Unassembled WGS sequence"/>
</dbReference>
<protein>
    <submittedName>
        <fullName evidence="2">Uncharacterized protein</fullName>
    </submittedName>
</protein>
<keyword evidence="1" id="KW-0812">Transmembrane</keyword>
<keyword evidence="3" id="KW-1185">Reference proteome</keyword>
<name>A0A4Q0T491_9BACT</name>
<reference evidence="3" key="2">
    <citation type="submission" date="2019-02" db="EMBL/GenBank/DDBJ databases">
        <title>Granulicella sibirica sp. nov., a psychrotolerant acidobacterium isolated from an organic soil layer in forested tundra, West Siberia.</title>
        <authorList>
            <person name="Oshkin I.Y."/>
            <person name="Kulichevskaya I.S."/>
            <person name="Rijpstra W.I.C."/>
            <person name="Sinninghe Damste J.S."/>
            <person name="Rakitin A.L."/>
            <person name="Ravin N.V."/>
            <person name="Dedysh S.N."/>
        </authorList>
    </citation>
    <scope>NUCLEOTIDE SEQUENCE [LARGE SCALE GENOMIC DNA]</scope>
    <source>
        <strain evidence="3">AF10</strain>
    </source>
</reference>
<feature type="transmembrane region" description="Helical" evidence="1">
    <location>
        <begin position="481"/>
        <end position="498"/>
    </location>
</feature>
<reference evidence="2 3" key="1">
    <citation type="submission" date="2018-11" db="EMBL/GenBank/DDBJ databases">
        <authorList>
            <person name="Mardanov A.V."/>
            <person name="Ravin N.V."/>
            <person name="Dedysh S.N."/>
        </authorList>
    </citation>
    <scope>NUCLEOTIDE SEQUENCE [LARGE SCALE GENOMIC DNA]</scope>
    <source>
        <strain evidence="2 3">AF10</strain>
    </source>
</reference>
<dbReference type="OrthoDB" id="7365510at2"/>
<dbReference type="AlphaFoldDB" id="A0A4Q0T491"/>
<sequence length="508" mass="55407">MAGIATLVTCMGPASSERLAPPGQMPPNTVLLSEMMRELSARPGFTDAMLDELQKQSKVGAALLTPDLLHHLRELILGKDWQGLDRFPGWTMRQINPTVRVVGHVAGKDADATTLAKNPGSTAEGAAKPGKIVSAKMSTFVDFGPYDLDEAHTEDLNKPSNRPGFSSEGLVNEIGAGVVRGDGPDPRFAPMHAESQRLSEVLNRLSLNGFEDGDHITPDMTAKINGRTVSTPQDLIAVLIATGHEVVVSDSRYFANFGHFHYKGQDVMMPFWVNSQIVVPGTKRPLLVPVSHAEYEWQIRGPVINASIAHYFGIDGKSEFRVMDQLDQPWVMDRHAHEYRNAEAIEVTRLAGAMVAAYARLHRERPTLPFGGYYALGVCQDVVAAIELKMTGKATLFPNTADGALFDDPKDAEINALIKAIPKDRDGLMPQPERIFGSLPTEDLEGVTIPGFGADLVAVHKAWTDGTLERTHSWRQTALKAALWGIVGLLLLGIVGRVRKGKNSEQKH</sequence>